<dbReference type="EMBL" id="WIVE01000002">
    <property type="protein sequence ID" value="MQX35300.1"/>
    <property type="molecule type" value="Genomic_DNA"/>
</dbReference>
<feature type="transmembrane region" description="Helical" evidence="1">
    <location>
        <begin position="12"/>
        <end position="30"/>
    </location>
</feature>
<gene>
    <name evidence="2" type="ORF">GHC57_02085</name>
</gene>
<evidence type="ECO:0000256" key="1">
    <source>
        <dbReference type="SAM" id="Phobius"/>
    </source>
</evidence>
<organism evidence="2 3">
    <name type="scientific">Roseospira navarrensis</name>
    <dbReference type="NCBI Taxonomy" id="140058"/>
    <lineage>
        <taxon>Bacteria</taxon>
        <taxon>Pseudomonadati</taxon>
        <taxon>Pseudomonadota</taxon>
        <taxon>Alphaproteobacteria</taxon>
        <taxon>Rhodospirillales</taxon>
        <taxon>Rhodospirillaceae</taxon>
        <taxon>Roseospira</taxon>
    </lineage>
</organism>
<comment type="caution">
    <text evidence="2">The sequence shown here is derived from an EMBL/GenBank/DDBJ whole genome shotgun (WGS) entry which is preliminary data.</text>
</comment>
<keyword evidence="1" id="KW-0812">Transmembrane</keyword>
<dbReference type="Proteomes" id="UP000434582">
    <property type="component" value="Unassembled WGS sequence"/>
</dbReference>
<name>A0A7X1ZB53_9PROT</name>
<dbReference type="RefSeq" id="WP_170294626.1">
    <property type="nucleotide sequence ID" value="NZ_WIVE01000002.1"/>
</dbReference>
<evidence type="ECO:0000313" key="2">
    <source>
        <dbReference type="EMBL" id="MQX35300.1"/>
    </source>
</evidence>
<keyword evidence="3" id="KW-1185">Reference proteome</keyword>
<proteinExistence type="predicted"/>
<dbReference type="AlphaFoldDB" id="A0A7X1ZB53"/>
<protein>
    <submittedName>
        <fullName evidence="2">Uncharacterized protein</fullName>
    </submittedName>
</protein>
<accession>A0A7X1ZB53</accession>
<reference evidence="2 3" key="1">
    <citation type="submission" date="2019-10" db="EMBL/GenBank/DDBJ databases">
        <title>Draft whole-genome sequence of the purple nonsulfur photosynthetic bacterium Roseospira navarrensis DSM 15114.</title>
        <authorList>
            <person name="Kyndt J.A."/>
            <person name="Meyer T.E."/>
        </authorList>
    </citation>
    <scope>NUCLEOTIDE SEQUENCE [LARGE SCALE GENOMIC DNA]</scope>
    <source>
        <strain evidence="2 3">DSM 15114</strain>
    </source>
</reference>
<sequence length="72" mass="7254">MQRDAGTPIEHIVGVAAVIALSMVLHAGLATGNGLMPASHDVAMAGSGPDHIIAAPESSVWGQAVLRLNGMN</sequence>
<keyword evidence="1" id="KW-0472">Membrane</keyword>
<evidence type="ECO:0000313" key="3">
    <source>
        <dbReference type="Proteomes" id="UP000434582"/>
    </source>
</evidence>
<keyword evidence="1" id="KW-1133">Transmembrane helix</keyword>